<dbReference type="GO" id="GO:0008233">
    <property type="term" value="F:peptidase activity"/>
    <property type="evidence" value="ECO:0007669"/>
    <property type="project" value="UniProtKB-KW"/>
</dbReference>
<protein>
    <submittedName>
        <fullName evidence="2">Putative Zn-dependent protease DUF2268</fullName>
    </submittedName>
</protein>
<keyword evidence="2" id="KW-0378">Hydrolase</keyword>
<name>A0A4R8DXP6_9BACT</name>
<organism evidence="2 3">
    <name type="scientific">Dinghuibacter silviterrae</name>
    <dbReference type="NCBI Taxonomy" id="1539049"/>
    <lineage>
        <taxon>Bacteria</taxon>
        <taxon>Pseudomonadati</taxon>
        <taxon>Bacteroidota</taxon>
        <taxon>Chitinophagia</taxon>
        <taxon>Chitinophagales</taxon>
        <taxon>Chitinophagaceae</taxon>
        <taxon>Dinghuibacter</taxon>
    </lineage>
</organism>
<keyword evidence="3" id="KW-1185">Reference proteome</keyword>
<evidence type="ECO:0000259" key="1">
    <source>
        <dbReference type="Pfam" id="PF10026"/>
    </source>
</evidence>
<keyword evidence="2" id="KW-0645">Protease</keyword>
<dbReference type="Proteomes" id="UP000294498">
    <property type="component" value="Unassembled WGS sequence"/>
</dbReference>
<dbReference type="InterPro" id="IPR018728">
    <property type="entry name" value="DUF2268"/>
</dbReference>
<reference evidence="2 3" key="1">
    <citation type="submission" date="2019-03" db="EMBL/GenBank/DDBJ databases">
        <title>Genomic Encyclopedia of Type Strains, Phase IV (KMG-IV): sequencing the most valuable type-strain genomes for metagenomic binning, comparative biology and taxonomic classification.</title>
        <authorList>
            <person name="Goeker M."/>
        </authorList>
    </citation>
    <scope>NUCLEOTIDE SEQUENCE [LARGE SCALE GENOMIC DNA]</scope>
    <source>
        <strain evidence="2 3">DSM 100059</strain>
    </source>
</reference>
<dbReference type="OrthoDB" id="6402335at2"/>
<evidence type="ECO:0000313" key="3">
    <source>
        <dbReference type="Proteomes" id="UP000294498"/>
    </source>
</evidence>
<sequence length="309" mass="35236">MLTFALFSLLLRPWPLVSTTDITHFWKAYDSVVTVTDTVAQDSFIQRLYLDQGSAGLKDISAIRHWTAARIRMSIDAHPAFWSSIRGKTLAIPEEAPRIRELMQRYRKLYPSFREPEVYFVIGYLGTGGTTTQTRVLIGSEIASGDSTVDAEGLNPVLQKFYKTNRGIPYLVAHELTHTQQQGGDMEDRRATNLLGFCLAEGMCDFMAERLLEKPLTQPYITYGLQHDRELWTLFKTQMHGRDISGWLYNMGSSVAVSDLGYYMGYAICKSYYERSADKQQALHDILTLPLEDTAFLDDFIRRSGYDHP</sequence>
<feature type="domain" description="DUF2268" evidence="1">
    <location>
        <begin position="165"/>
        <end position="279"/>
    </location>
</feature>
<dbReference type="RefSeq" id="WP_133994942.1">
    <property type="nucleotide sequence ID" value="NZ_SODV01000001.1"/>
</dbReference>
<dbReference type="GO" id="GO:0006508">
    <property type="term" value="P:proteolysis"/>
    <property type="evidence" value="ECO:0007669"/>
    <property type="project" value="UniProtKB-KW"/>
</dbReference>
<evidence type="ECO:0000313" key="2">
    <source>
        <dbReference type="EMBL" id="TDX02325.1"/>
    </source>
</evidence>
<accession>A0A4R8DXP6</accession>
<comment type="caution">
    <text evidence="2">The sequence shown here is derived from an EMBL/GenBank/DDBJ whole genome shotgun (WGS) entry which is preliminary data.</text>
</comment>
<dbReference type="Pfam" id="PF10026">
    <property type="entry name" value="DUF2268"/>
    <property type="match status" value="1"/>
</dbReference>
<proteinExistence type="predicted"/>
<gene>
    <name evidence="2" type="ORF">EDB95_3381</name>
</gene>
<dbReference type="AlphaFoldDB" id="A0A4R8DXP6"/>
<dbReference type="EMBL" id="SODV01000001">
    <property type="protein sequence ID" value="TDX02325.1"/>
    <property type="molecule type" value="Genomic_DNA"/>
</dbReference>